<dbReference type="PANTHER" id="PTHR11984">
    <property type="entry name" value="CONNEXIN"/>
    <property type="match status" value="1"/>
</dbReference>
<dbReference type="PRINTS" id="PR00206">
    <property type="entry name" value="CONNEXIN"/>
</dbReference>
<accession>A0AA97L0C3</accession>
<evidence type="ECO:0000256" key="4">
    <source>
        <dbReference type="ARBA" id="ARBA00022989"/>
    </source>
</evidence>
<feature type="transmembrane region" description="Helical" evidence="6">
    <location>
        <begin position="117"/>
        <end position="138"/>
    </location>
</feature>
<keyword evidence="4 6" id="KW-1133">Transmembrane helix</keyword>
<dbReference type="PANTHER" id="PTHR11984:SF53">
    <property type="entry name" value="GAP JUNCTION PROTEIN"/>
    <property type="match status" value="1"/>
</dbReference>
<dbReference type="GO" id="GO:0005922">
    <property type="term" value="C:connexin complex"/>
    <property type="evidence" value="ECO:0007669"/>
    <property type="project" value="InterPro"/>
</dbReference>
<evidence type="ECO:0000256" key="6">
    <source>
        <dbReference type="SAM" id="Phobius"/>
    </source>
</evidence>
<dbReference type="InterPro" id="IPR038359">
    <property type="entry name" value="Connexin_N_sf"/>
</dbReference>
<comment type="subcellular location">
    <subcellularLocation>
        <location evidence="1">Cell membrane</location>
        <topology evidence="1">Multi-pass membrane protein</topology>
    </subcellularLocation>
</comment>
<feature type="transmembrane region" description="Helical" evidence="6">
    <location>
        <begin position="176"/>
        <end position="197"/>
    </location>
</feature>
<dbReference type="KEGG" id="emc:129329888"/>
<evidence type="ECO:0000313" key="8">
    <source>
        <dbReference type="Proteomes" id="UP001190640"/>
    </source>
</evidence>
<proteinExistence type="predicted"/>
<keyword evidence="8" id="KW-1185">Reference proteome</keyword>
<organism evidence="8 9">
    <name type="scientific">Eublepharis macularius</name>
    <name type="common">Leopard gecko</name>
    <name type="synonym">Cyrtodactylus macularius</name>
    <dbReference type="NCBI Taxonomy" id="481883"/>
    <lineage>
        <taxon>Eukaryota</taxon>
        <taxon>Metazoa</taxon>
        <taxon>Chordata</taxon>
        <taxon>Craniata</taxon>
        <taxon>Vertebrata</taxon>
        <taxon>Euteleostomi</taxon>
        <taxon>Lepidosauria</taxon>
        <taxon>Squamata</taxon>
        <taxon>Bifurcata</taxon>
        <taxon>Gekkota</taxon>
        <taxon>Eublepharidae</taxon>
        <taxon>Eublepharinae</taxon>
        <taxon>Eublepharis</taxon>
    </lineage>
</organism>
<dbReference type="Gene3D" id="1.20.1440.80">
    <property type="entry name" value="Gap junction channel protein cysteine-rich domain"/>
    <property type="match status" value="1"/>
</dbReference>
<dbReference type="GO" id="GO:0005243">
    <property type="term" value="F:gap junction channel activity"/>
    <property type="evidence" value="ECO:0007669"/>
    <property type="project" value="TreeGrafter"/>
</dbReference>
<keyword evidence="3 6" id="KW-0812">Transmembrane</keyword>
<sequence length="221" mass="24291">METEALTRLLSGTSMLAPRLGRAGLSILTTARLAALAMGTKSLWRDELGDLFCNSTTSCRLTCFDSAFPVSPFSLFLLQSAFTSAHGLACCFLWRLPNSQGKSAWQKGWLLNRTRQLQLHALGVLARIFLEGIFLAVFHSLYGRYPQGLRCPASTSCPNTVQCTIQKAQGKDAFNLFVAGISWGSIMVCLMVLYPAITEIFQLTLHPAKRQLGRPLLIECA</sequence>
<dbReference type="GeneID" id="129329888"/>
<gene>
    <name evidence="9" type="primary">LOC129329888</name>
</gene>
<dbReference type="Pfam" id="PF00029">
    <property type="entry name" value="Connexin"/>
    <property type="match status" value="2"/>
</dbReference>
<feature type="domain" description="Connexin N-terminal" evidence="7">
    <location>
        <begin position="4"/>
        <end position="89"/>
    </location>
</feature>
<evidence type="ECO:0000256" key="3">
    <source>
        <dbReference type="ARBA" id="ARBA00022692"/>
    </source>
</evidence>
<dbReference type="Proteomes" id="UP001190640">
    <property type="component" value="Chromosome 5"/>
</dbReference>
<name>A0AA97L0C3_EUBMA</name>
<evidence type="ECO:0000256" key="2">
    <source>
        <dbReference type="ARBA" id="ARBA00022475"/>
    </source>
</evidence>
<protein>
    <submittedName>
        <fullName evidence="9">Gap junction beta-2 protein-like</fullName>
    </submittedName>
</protein>
<dbReference type="AlphaFoldDB" id="A0AA97L0C3"/>
<feature type="domain" description="Connexin N-terminal" evidence="7">
    <location>
        <begin position="113"/>
        <end position="194"/>
    </location>
</feature>
<evidence type="ECO:0000256" key="5">
    <source>
        <dbReference type="ARBA" id="ARBA00023136"/>
    </source>
</evidence>
<evidence type="ECO:0000313" key="9">
    <source>
        <dbReference type="RefSeq" id="XP_054835592.1"/>
    </source>
</evidence>
<keyword evidence="2" id="KW-1003">Cell membrane</keyword>
<evidence type="ECO:0000259" key="7">
    <source>
        <dbReference type="Pfam" id="PF00029"/>
    </source>
</evidence>
<dbReference type="InterPro" id="IPR013092">
    <property type="entry name" value="Connexin_N"/>
</dbReference>
<evidence type="ECO:0000256" key="1">
    <source>
        <dbReference type="ARBA" id="ARBA00004651"/>
    </source>
</evidence>
<dbReference type="InterPro" id="IPR000500">
    <property type="entry name" value="Connexin"/>
</dbReference>
<reference evidence="9" key="1">
    <citation type="submission" date="2025-08" db="UniProtKB">
        <authorList>
            <consortium name="RefSeq"/>
        </authorList>
    </citation>
    <scope>IDENTIFICATION</scope>
    <source>
        <tissue evidence="9">Blood</tissue>
    </source>
</reference>
<dbReference type="GO" id="GO:0007267">
    <property type="term" value="P:cell-cell signaling"/>
    <property type="evidence" value="ECO:0007669"/>
    <property type="project" value="TreeGrafter"/>
</dbReference>
<dbReference type="RefSeq" id="XP_054835592.1">
    <property type="nucleotide sequence ID" value="XM_054979617.1"/>
</dbReference>
<keyword evidence="5 6" id="KW-0472">Membrane</keyword>